<feature type="domain" description="TonB-dependent receptor-like beta-barrel" evidence="16">
    <location>
        <begin position="238"/>
        <end position="677"/>
    </location>
</feature>
<dbReference type="Pfam" id="PF07715">
    <property type="entry name" value="Plug"/>
    <property type="match status" value="1"/>
</dbReference>
<keyword evidence="7" id="KW-0406">Ion transport</keyword>
<dbReference type="InterPro" id="IPR039426">
    <property type="entry name" value="TonB-dep_rcpt-like"/>
</dbReference>
<dbReference type="InterPro" id="IPR036942">
    <property type="entry name" value="Beta-barrel_TonB_sf"/>
</dbReference>
<evidence type="ECO:0000256" key="1">
    <source>
        <dbReference type="ARBA" id="ARBA00004571"/>
    </source>
</evidence>
<evidence type="ECO:0000256" key="6">
    <source>
        <dbReference type="ARBA" id="ARBA00022729"/>
    </source>
</evidence>
<dbReference type="PROSITE" id="PS00430">
    <property type="entry name" value="TONB_DEPENDENT_REC_1"/>
    <property type="match status" value="1"/>
</dbReference>
<evidence type="ECO:0000256" key="13">
    <source>
        <dbReference type="PROSITE-ProRule" id="PRU10143"/>
    </source>
</evidence>
<comment type="similarity">
    <text evidence="2 12 14">Belongs to the TonB-dependent receptor family.</text>
</comment>
<keyword evidence="11 12" id="KW-0998">Cell outer membrane</keyword>
<evidence type="ECO:0000256" key="10">
    <source>
        <dbReference type="ARBA" id="ARBA00023170"/>
    </source>
</evidence>
<dbReference type="PANTHER" id="PTHR30069:SF53">
    <property type="entry name" value="COLICIN I RECEPTOR-RELATED"/>
    <property type="match status" value="1"/>
</dbReference>
<evidence type="ECO:0000256" key="11">
    <source>
        <dbReference type="ARBA" id="ARBA00023237"/>
    </source>
</evidence>
<dbReference type="CDD" id="cd01347">
    <property type="entry name" value="ligand_gated_channel"/>
    <property type="match status" value="1"/>
</dbReference>
<dbReference type="Pfam" id="PF00593">
    <property type="entry name" value="TonB_dep_Rec_b-barrel"/>
    <property type="match status" value="1"/>
</dbReference>
<evidence type="ECO:0000256" key="7">
    <source>
        <dbReference type="ARBA" id="ARBA00023065"/>
    </source>
</evidence>
<keyword evidence="9 12" id="KW-0472">Membrane</keyword>
<dbReference type="GO" id="GO:0015344">
    <property type="term" value="F:siderophore uptake transmembrane transporter activity"/>
    <property type="evidence" value="ECO:0007669"/>
    <property type="project" value="TreeGrafter"/>
</dbReference>
<dbReference type="GO" id="GO:0009279">
    <property type="term" value="C:cell outer membrane"/>
    <property type="evidence" value="ECO:0007669"/>
    <property type="project" value="UniProtKB-SubCell"/>
</dbReference>
<evidence type="ECO:0000259" key="17">
    <source>
        <dbReference type="Pfam" id="PF07715"/>
    </source>
</evidence>
<gene>
    <name evidence="18" type="ORF">FHW18_000751</name>
</gene>
<keyword evidence="8 13" id="KW-0798">TonB box</keyword>
<proteinExistence type="inferred from homology"/>
<evidence type="ECO:0000256" key="9">
    <source>
        <dbReference type="ARBA" id="ARBA00023136"/>
    </source>
</evidence>
<organism evidence="18 19">
    <name type="scientific">Pigmentiphaga litoralis</name>
    <dbReference type="NCBI Taxonomy" id="516702"/>
    <lineage>
        <taxon>Bacteria</taxon>
        <taxon>Pseudomonadati</taxon>
        <taxon>Pseudomonadota</taxon>
        <taxon>Betaproteobacteria</taxon>
        <taxon>Burkholderiales</taxon>
        <taxon>Alcaligenaceae</taxon>
        <taxon>Pigmentiphaga</taxon>
    </lineage>
</organism>
<dbReference type="Proteomes" id="UP000542125">
    <property type="component" value="Unassembled WGS sequence"/>
</dbReference>
<dbReference type="InterPro" id="IPR010916">
    <property type="entry name" value="TonB_box_CS"/>
</dbReference>
<dbReference type="EMBL" id="JACBYR010000001">
    <property type="protein sequence ID" value="NYE81480.1"/>
    <property type="molecule type" value="Genomic_DNA"/>
</dbReference>
<accession>A0A7Y9LLQ9</accession>
<evidence type="ECO:0000256" key="15">
    <source>
        <dbReference type="SAM" id="SignalP"/>
    </source>
</evidence>
<evidence type="ECO:0000313" key="18">
    <source>
        <dbReference type="EMBL" id="NYE81480.1"/>
    </source>
</evidence>
<evidence type="ECO:0000256" key="5">
    <source>
        <dbReference type="ARBA" id="ARBA00022692"/>
    </source>
</evidence>
<feature type="signal peptide" evidence="15">
    <location>
        <begin position="1"/>
        <end position="29"/>
    </location>
</feature>
<evidence type="ECO:0000256" key="2">
    <source>
        <dbReference type="ARBA" id="ARBA00009810"/>
    </source>
</evidence>
<comment type="caution">
    <text evidence="18">The sequence shown here is derived from an EMBL/GenBank/DDBJ whole genome shotgun (WGS) entry which is preliminary data.</text>
</comment>
<dbReference type="Gene3D" id="2.40.170.20">
    <property type="entry name" value="TonB-dependent receptor, beta-barrel domain"/>
    <property type="match status" value="1"/>
</dbReference>
<comment type="subcellular location">
    <subcellularLocation>
        <location evidence="1 12">Cell outer membrane</location>
        <topology evidence="1 12">Multi-pass membrane protein</topology>
    </subcellularLocation>
</comment>
<evidence type="ECO:0000256" key="12">
    <source>
        <dbReference type="PROSITE-ProRule" id="PRU01360"/>
    </source>
</evidence>
<evidence type="ECO:0000259" key="16">
    <source>
        <dbReference type="Pfam" id="PF00593"/>
    </source>
</evidence>
<evidence type="ECO:0000256" key="8">
    <source>
        <dbReference type="ARBA" id="ARBA00023077"/>
    </source>
</evidence>
<dbReference type="InterPro" id="IPR012910">
    <property type="entry name" value="Plug_dom"/>
</dbReference>
<evidence type="ECO:0000313" key="19">
    <source>
        <dbReference type="Proteomes" id="UP000542125"/>
    </source>
</evidence>
<dbReference type="SUPFAM" id="SSF56935">
    <property type="entry name" value="Porins"/>
    <property type="match status" value="1"/>
</dbReference>
<evidence type="ECO:0000256" key="3">
    <source>
        <dbReference type="ARBA" id="ARBA00022448"/>
    </source>
</evidence>
<feature type="domain" description="TonB-dependent receptor plug" evidence="17">
    <location>
        <begin position="53"/>
        <end position="167"/>
    </location>
</feature>
<reference evidence="18 19" key="1">
    <citation type="submission" date="2020-07" db="EMBL/GenBank/DDBJ databases">
        <title>Genomic Encyclopedia of Type Strains, Phase IV (KMG-V): Genome sequencing to study the core and pangenomes of soil and plant-associated prokaryotes.</title>
        <authorList>
            <person name="Whitman W."/>
        </authorList>
    </citation>
    <scope>NUCLEOTIDE SEQUENCE [LARGE SCALE GENOMIC DNA]</scope>
    <source>
        <strain evidence="18 19">SAS40</strain>
    </source>
</reference>
<dbReference type="GO" id="GO:0044718">
    <property type="term" value="P:siderophore transmembrane transport"/>
    <property type="evidence" value="ECO:0007669"/>
    <property type="project" value="TreeGrafter"/>
</dbReference>
<dbReference type="RefSeq" id="WP_179583509.1">
    <property type="nucleotide sequence ID" value="NZ_JACBYR010000001.1"/>
</dbReference>
<keyword evidence="3 12" id="KW-0813">Transport</keyword>
<dbReference type="Gene3D" id="2.170.130.10">
    <property type="entry name" value="TonB-dependent receptor, plug domain"/>
    <property type="match status" value="1"/>
</dbReference>
<keyword evidence="5 12" id="KW-0812">Transmembrane</keyword>
<name>A0A7Y9LLQ9_9BURK</name>
<evidence type="ECO:0000256" key="14">
    <source>
        <dbReference type="RuleBase" id="RU003357"/>
    </source>
</evidence>
<keyword evidence="10 18" id="KW-0675">Receptor</keyword>
<feature type="chain" id="PRO_5031034344" evidence="15">
    <location>
        <begin position="30"/>
        <end position="704"/>
    </location>
</feature>
<protein>
    <submittedName>
        <fullName evidence="18">Outer membrane receptor for ferrienterochelin and colicins</fullName>
    </submittedName>
</protein>
<dbReference type="PROSITE" id="PS52016">
    <property type="entry name" value="TONB_DEPENDENT_REC_3"/>
    <property type="match status" value="1"/>
</dbReference>
<dbReference type="InterPro" id="IPR000531">
    <property type="entry name" value="Beta-barrel_TonB"/>
</dbReference>
<feature type="short sequence motif" description="TonB box" evidence="13">
    <location>
        <begin position="41"/>
        <end position="47"/>
    </location>
</feature>
<dbReference type="AlphaFoldDB" id="A0A7Y9LLQ9"/>
<keyword evidence="19" id="KW-1185">Reference proteome</keyword>
<dbReference type="PANTHER" id="PTHR30069">
    <property type="entry name" value="TONB-DEPENDENT OUTER MEMBRANE RECEPTOR"/>
    <property type="match status" value="1"/>
</dbReference>
<keyword evidence="6 15" id="KW-0732">Signal</keyword>
<sequence>MPSPVSRFSAPSVLSVALIAAFAAPPVLAQTASPNPVTLDSVVVSASGFEQDIKEAPASITVVTKEELDSGAFRDLTDALRNVEGVSVTGAAAQQGGGGYDISIRGMPGAYTLILVDGRRQNTREARTNGNAGYEAGWIPPLEAIERIEVIRGAMSSLYGSDAMGGVVNIITRKVAKKWGGSVRVEGTLQERSASGNSGGTNFYLSGPIKNDLLGLALFGGYFNRAEDEILYGFNRAENTNLNGRLSLTPNKNHDIVLDLGRSRQDVSYHRGESVTATTASGRSLNQRDNIALTHTGRYGDLGTSTVSIYQEESYRRNFDLETGAVPASPNKLRNTVLDGKWTLPLGNHLMTIGGQYRKEAFTANNYVGRECIRNNPADPFFNCVATGTPNNSSSYRAINVADSKLSTTIKAVFLEDEWRLTDQLILTGGVRLDDHEIFGREISPRAYAVYNLNDEWTVKGGVSKGYKAPSARDILPGYALSSGGGNGGGSIVIRSNPDLQPETSINQEIGLQYGKRGGISGGVTLFNNDFKNKITEMTLPGVVDPNFPGATIRSRVNVGAAVMRGVEANLKWPVTRTVSLRGTYTFIRSKITDDPVNGQTGLQLAGTPKQVLSATVEWKPNDRATGWTRLLAYDQQMKLNRTSAVPTISPGYAQVDLGGSYKLTKATTLSAAIYNLGDKRLDYDIANQYIDGRRLWLAMNMTF</sequence>
<evidence type="ECO:0000256" key="4">
    <source>
        <dbReference type="ARBA" id="ARBA00022452"/>
    </source>
</evidence>
<dbReference type="InterPro" id="IPR037066">
    <property type="entry name" value="Plug_dom_sf"/>
</dbReference>
<keyword evidence="4 12" id="KW-1134">Transmembrane beta strand</keyword>